<dbReference type="PROSITE" id="PS51257">
    <property type="entry name" value="PROKAR_LIPOPROTEIN"/>
    <property type="match status" value="1"/>
</dbReference>
<accession>A0A934KQX1</accession>
<feature type="chain" id="PRO_5038016370" description="Lipoprotein" evidence="1">
    <location>
        <begin position="21"/>
        <end position="220"/>
    </location>
</feature>
<proteinExistence type="predicted"/>
<organism evidence="2 3">
    <name type="scientific">Candidatus Amunia macphersoniae</name>
    <dbReference type="NCBI Taxonomy" id="3127014"/>
    <lineage>
        <taxon>Bacteria</taxon>
        <taxon>Bacillati</taxon>
        <taxon>Candidatus Dormiibacterota</taxon>
        <taxon>Candidatus Dormibacteria</taxon>
        <taxon>Candidatus Aeolococcales</taxon>
        <taxon>Candidatus Aeolococcaceae</taxon>
        <taxon>Candidatus Amunia</taxon>
    </lineage>
</organism>
<reference evidence="2 3" key="1">
    <citation type="submission" date="2020-10" db="EMBL/GenBank/DDBJ databases">
        <title>Ca. Dormibacterota MAGs.</title>
        <authorList>
            <person name="Montgomery K."/>
        </authorList>
    </citation>
    <scope>NUCLEOTIDE SEQUENCE [LARGE SCALE GENOMIC DNA]</scope>
    <source>
        <strain evidence="2">Mitchell_Peninsula_5</strain>
    </source>
</reference>
<dbReference type="EMBL" id="JAEKNN010000069">
    <property type="protein sequence ID" value="MBJ7610630.1"/>
    <property type="molecule type" value="Genomic_DNA"/>
</dbReference>
<evidence type="ECO:0000313" key="3">
    <source>
        <dbReference type="Proteomes" id="UP000614410"/>
    </source>
</evidence>
<keyword evidence="1" id="KW-0732">Signal</keyword>
<protein>
    <recommendedName>
        <fullName evidence="4">Lipoprotein</fullName>
    </recommendedName>
</protein>
<name>A0A934KQX1_9BACT</name>
<dbReference type="Proteomes" id="UP000614410">
    <property type="component" value="Unassembled WGS sequence"/>
</dbReference>
<sequence>MGRVRAAVVAALMTVAVAVAGCGSGTAFDATALGLPLSPTPHPLATATVATSPDGGIYKNPDHLEVLLVERHSVDLVAAKLGTSASGWSQLRSLGDFTLVGLRLRDDGKVSSDPQLGDLQMASDYAPAGTGTGSLRHFYHPTYPLAVVADSTPGSDCSIHLDPGHSGVVILVYPPVNLPSTMVWGRLGDFVLRVPVGGAMPSLDGGLHALACTPPAAPPS</sequence>
<evidence type="ECO:0000256" key="1">
    <source>
        <dbReference type="SAM" id="SignalP"/>
    </source>
</evidence>
<comment type="caution">
    <text evidence="2">The sequence shown here is derived from an EMBL/GenBank/DDBJ whole genome shotgun (WGS) entry which is preliminary data.</text>
</comment>
<evidence type="ECO:0000313" key="2">
    <source>
        <dbReference type="EMBL" id="MBJ7610630.1"/>
    </source>
</evidence>
<gene>
    <name evidence="2" type="ORF">JF887_14580</name>
</gene>
<evidence type="ECO:0008006" key="4">
    <source>
        <dbReference type="Google" id="ProtNLM"/>
    </source>
</evidence>
<feature type="signal peptide" evidence="1">
    <location>
        <begin position="1"/>
        <end position="20"/>
    </location>
</feature>
<dbReference type="AlphaFoldDB" id="A0A934KQX1"/>